<gene>
    <name evidence="1" type="ORF">HMPREF9123_1677</name>
</gene>
<dbReference type="HOGENOM" id="CLU_3101241_0_0_4"/>
<dbReference type="AlphaFoldDB" id="F2BD71"/>
<proteinExistence type="predicted"/>
<dbReference type="EMBL" id="AFAY01000034">
    <property type="protein sequence ID" value="EGF10606.1"/>
    <property type="molecule type" value="Genomic_DNA"/>
</dbReference>
<keyword evidence="2" id="KW-1185">Reference proteome</keyword>
<accession>F2BD71</accession>
<comment type="caution">
    <text evidence="1">The sequence shown here is derived from an EMBL/GenBank/DDBJ whole genome shotgun (WGS) entry which is preliminary data.</text>
</comment>
<sequence length="51" mass="5154">MTTSLALRLLPKGRGLGGLAFAADAHRFQCAAFGGFLMLRGGSEGGTGEQG</sequence>
<name>F2BD71_9NEIS</name>
<organism evidence="1 2">
    <name type="scientific">Neisseria bacilliformis ATCC BAA-1200</name>
    <dbReference type="NCBI Taxonomy" id="888742"/>
    <lineage>
        <taxon>Bacteria</taxon>
        <taxon>Pseudomonadati</taxon>
        <taxon>Pseudomonadota</taxon>
        <taxon>Betaproteobacteria</taxon>
        <taxon>Neisseriales</taxon>
        <taxon>Neisseriaceae</taxon>
        <taxon>Neisseria</taxon>
    </lineage>
</organism>
<dbReference type="Proteomes" id="UP000004105">
    <property type="component" value="Unassembled WGS sequence"/>
</dbReference>
<evidence type="ECO:0000313" key="2">
    <source>
        <dbReference type="Proteomes" id="UP000004105"/>
    </source>
</evidence>
<protein>
    <submittedName>
        <fullName evidence="1">Uncharacterized protein</fullName>
    </submittedName>
</protein>
<evidence type="ECO:0000313" key="1">
    <source>
        <dbReference type="EMBL" id="EGF10606.1"/>
    </source>
</evidence>
<reference evidence="1 2" key="1">
    <citation type="submission" date="2011-02" db="EMBL/GenBank/DDBJ databases">
        <authorList>
            <person name="Muzny D."/>
            <person name="Qin X."/>
            <person name="Deng J."/>
            <person name="Jiang H."/>
            <person name="Liu Y."/>
            <person name="Qu J."/>
            <person name="Song X.-Z."/>
            <person name="Zhang L."/>
            <person name="Thornton R."/>
            <person name="Coyle M."/>
            <person name="Francisco L."/>
            <person name="Jackson L."/>
            <person name="Javaid M."/>
            <person name="Korchina V."/>
            <person name="Kovar C."/>
            <person name="Mata R."/>
            <person name="Mathew T."/>
            <person name="Ngo R."/>
            <person name="Nguyen L."/>
            <person name="Nguyen N."/>
            <person name="Okwuonu G."/>
            <person name="Ongeri F."/>
            <person name="Pham C."/>
            <person name="Simmons D."/>
            <person name="Wilczek-Boney K."/>
            <person name="Hale W."/>
            <person name="Jakkamsetti A."/>
            <person name="Pham P."/>
            <person name="Ruth R."/>
            <person name="San Lucas F."/>
            <person name="Warren J."/>
            <person name="Zhang J."/>
            <person name="Zhao Z."/>
            <person name="Zhou C."/>
            <person name="Zhu D."/>
            <person name="Lee S."/>
            <person name="Bess C."/>
            <person name="Blankenburg K."/>
            <person name="Forbes L."/>
            <person name="Fu Q."/>
            <person name="Gubbala S."/>
            <person name="Hirani K."/>
            <person name="Jayaseelan J.C."/>
            <person name="Lara F."/>
            <person name="Munidasa M."/>
            <person name="Palculict T."/>
            <person name="Patil S."/>
            <person name="Pu L.-L."/>
            <person name="Saada N."/>
            <person name="Tang L."/>
            <person name="Weissenberger G."/>
            <person name="Zhu Y."/>
            <person name="Hemphill L."/>
            <person name="Shang Y."/>
            <person name="Youmans B."/>
            <person name="Ayvaz T."/>
            <person name="Ross M."/>
            <person name="Santibanez J."/>
            <person name="Aqrawi P."/>
            <person name="Gross S."/>
            <person name="Joshi V."/>
            <person name="Fowler G."/>
            <person name="Nazareth L."/>
            <person name="Reid J."/>
            <person name="Worley K."/>
            <person name="Petrosino J."/>
            <person name="Highlander S."/>
            <person name="Gibbs R."/>
        </authorList>
    </citation>
    <scope>NUCLEOTIDE SEQUENCE [LARGE SCALE GENOMIC DNA]</scope>
    <source>
        <strain evidence="1 2">ATCC BAA-1200</strain>
    </source>
</reference>